<keyword evidence="1" id="KW-0812">Transmembrane</keyword>
<name>A0A1I6HBT4_9FLAO</name>
<evidence type="ECO:0000256" key="1">
    <source>
        <dbReference type="SAM" id="Phobius"/>
    </source>
</evidence>
<dbReference type="EMBL" id="FOYX01000001">
    <property type="protein sequence ID" value="SFR51820.1"/>
    <property type="molecule type" value="Genomic_DNA"/>
</dbReference>
<reference evidence="3" key="1">
    <citation type="submission" date="2016-10" db="EMBL/GenBank/DDBJ databases">
        <authorList>
            <person name="Varghese N."/>
            <person name="Submissions S."/>
        </authorList>
    </citation>
    <scope>NUCLEOTIDE SEQUENCE [LARGE SCALE GENOMIC DNA]</scope>
    <source>
        <strain evidence="3">DSM 19891</strain>
    </source>
</reference>
<feature type="transmembrane region" description="Helical" evidence="1">
    <location>
        <begin position="64"/>
        <end position="83"/>
    </location>
</feature>
<dbReference type="RefSeq" id="WP_091900691.1">
    <property type="nucleotide sequence ID" value="NZ_FOYX01000001.1"/>
</dbReference>
<keyword evidence="3" id="KW-1185">Reference proteome</keyword>
<dbReference type="Proteomes" id="UP000199462">
    <property type="component" value="Unassembled WGS sequence"/>
</dbReference>
<keyword evidence="1" id="KW-1133">Transmembrane helix</keyword>
<dbReference type="AlphaFoldDB" id="A0A1I6HBT4"/>
<accession>A0A1I6HBT4</accession>
<organism evidence="2 3">
    <name type="scientific">Maribacter stanieri</name>
    <dbReference type="NCBI Taxonomy" id="440514"/>
    <lineage>
        <taxon>Bacteria</taxon>
        <taxon>Pseudomonadati</taxon>
        <taxon>Bacteroidota</taxon>
        <taxon>Flavobacteriia</taxon>
        <taxon>Flavobacteriales</taxon>
        <taxon>Flavobacteriaceae</taxon>
        <taxon>Maribacter</taxon>
    </lineage>
</organism>
<gene>
    <name evidence="2" type="ORF">SAMN04488010_0163</name>
</gene>
<evidence type="ECO:0000313" key="2">
    <source>
        <dbReference type="EMBL" id="SFR51820.1"/>
    </source>
</evidence>
<sequence length="346" mass="40837">MKKIILTIQENWKDPVWSKVIAFVIITIITFFVSSLIALFKAVFDKVPFLKTLENIWEFLNKSISLSLLFFIILLLTYLILVLKPFLKFIKQIIFKIKNPKSKVDKTEIAELPNAFDHSTTFFSYRMSSAFPGTRDITWFNNPTKAVERLELLLKEPLRFKGSAEFESDPVWWWRGGSAMYIDKFRKIGRKRVLMDIKQLKIKRIAAYHGESYYKDFVYVEVEGEKSTGLYNYTKEDIDRHIKNIGYSWEEYGVIKNWLGWSIPIRREEYDDGATVIRGKVRNAMKAKLRGRYLSDYNFIIAAKGSPYNSRKFSRESKPYFDGILKKEIEPNEFFEFLKGFAKNER</sequence>
<evidence type="ECO:0000313" key="3">
    <source>
        <dbReference type="Proteomes" id="UP000199462"/>
    </source>
</evidence>
<proteinExistence type="predicted"/>
<feature type="transmembrane region" description="Helical" evidence="1">
    <location>
        <begin position="20"/>
        <end position="44"/>
    </location>
</feature>
<keyword evidence="1" id="KW-0472">Membrane</keyword>
<protein>
    <submittedName>
        <fullName evidence="2">Uncharacterized protein</fullName>
    </submittedName>
</protein>